<feature type="compositionally biased region" description="Basic and acidic residues" evidence="1">
    <location>
        <begin position="17"/>
        <end position="32"/>
    </location>
</feature>
<proteinExistence type="predicted"/>
<reference evidence="2 3" key="1">
    <citation type="journal article" date="2015" name="Int. J. Syst. Evol. Microbiol.">
        <title>Amycolatopsis rhabdoformis sp. nov., an actinomycete isolated from a tropical forest soil.</title>
        <authorList>
            <person name="Souza W.R."/>
            <person name="Silva R.E."/>
            <person name="Goodfellow M."/>
            <person name="Busarakam K."/>
            <person name="Figueiro F.S."/>
            <person name="Ferreira D."/>
            <person name="Rodrigues-Filho E."/>
            <person name="Moraes L.A.B."/>
            <person name="Zucchi T.D."/>
        </authorList>
    </citation>
    <scope>NUCLEOTIDE SEQUENCE [LARGE SCALE GENOMIC DNA]</scope>
    <source>
        <strain evidence="2 3">NCIMB 14900</strain>
    </source>
</reference>
<gene>
    <name evidence="2" type="ORF">VSH64_41535</name>
</gene>
<feature type="compositionally biased region" description="Basic and acidic residues" evidence="1">
    <location>
        <begin position="296"/>
        <end position="311"/>
    </location>
</feature>
<organism evidence="2 3">
    <name type="scientific">Amycolatopsis rhabdoformis</name>
    <dbReference type="NCBI Taxonomy" id="1448059"/>
    <lineage>
        <taxon>Bacteria</taxon>
        <taxon>Bacillati</taxon>
        <taxon>Actinomycetota</taxon>
        <taxon>Actinomycetes</taxon>
        <taxon>Pseudonocardiales</taxon>
        <taxon>Pseudonocardiaceae</taxon>
        <taxon>Amycolatopsis</taxon>
    </lineage>
</organism>
<feature type="compositionally biased region" description="Gly residues" evidence="1">
    <location>
        <begin position="407"/>
        <end position="416"/>
    </location>
</feature>
<feature type="compositionally biased region" description="Polar residues" evidence="1">
    <location>
        <begin position="486"/>
        <end position="496"/>
    </location>
</feature>
<dbReference type="Proteomes" id="UP001330812">
    <property type="component" value="Chromosome"/>
</dbReference>
<protein>
    <submittedName>
        <fullName evidence="2">Uncharacterized protein</fullName>
    </submittedName>
</protein>
<feature type="region of interest" description="Disordered" evidence="1">
    <location>
        <begin position="1"/>
        <end position="131"/>
    </location>
</feature>
<dbReference type="RefSeq" id="WP_326568191.1">
    <property type="nucleotide sequence ID" value="NZ_CP142149.1"/>
</dbReference>
<keyword evidence="3" id="KW-1185">Reference proteome</keyword>
<sequence length="619" mass="64372">MPQGQPRPPIALPQPTRRADEPRDEYRVHEDYLAYQRGLAGQATDGPAAERGLTELPQPSRGHRGFTAGRLDEAGPVAEPSEAGQESGSPWSGARSGDLATAAGSEFPQLGLGIPAGASALLNSPAGQLGAGFPPVGATVVTAQNAVPDHPAGTLTGTIAPDFSQVRHSVPARQSALIGPASSTITPEFGSGERRVPTGQAVVPDPVPMSEVDRAWAAPGTTRSLADVPPHEGLGRPQMRRSRRERVAATAATLAQPQVDPDETEQTAQALQAELDQAEAEAAREHVDLSAAGKSNRAENPNREAQPEPPKRQRVTLRAPAVKARERGPFDEAALDEEEDEVRVYAAPLLDGLGKFDLGSVPASVTPPKTWRKAAWFATGASGAVVVGLLFAGTFLVGGPTTTTDALGGGWPGRQNGGNPLILPDPSLGQQGGTGGGPQDSSSGGKHRTADDSADSDPDTHPQNAVGSDTSEARTPTDSSSSDSSAPVTTGPTSTPAAPDAKPPVTPAQRETSPTNPFYGPAKNPKTMGDNTEKFFNTVTTDPNEAAAVTTGDLKQEGPQGLRQRYANVAYFEVKKVEIDPDSNTTVNTLEVTHTDGTKTIEQRTLTFGDDEKIADDGA</sequence>
<name>A0ABZ1I5I2_9PSEU</name>
<evidence type="ECO:0000256" key="1">
    <source>
        <dbReference type="SAM" id="MobiDB-lite"/>
    </source>
</evidence>
<dbReference type="EMBL" id="CP142149">
    <property type="protein sequence ID" value="WSE29226.1"/>
    <property type="molecule type" value="Genomic_DNA"/>
</dbReference>
<feature type="compositionally biased region" description="Pro residues" evidence="1">
    <location>
        <begin position="1"/>
        <end position="12"/>
    </location>
</feature>
<evidence type="ECO:0000313" key="3">
    <source>
        <dbReference type="Proteomes" id="UP001330812"/>
    </source>
</evidence>
<evidence type="ECO:0000313" key="2">
    <source>
        <dbReference type="EMBL" id="WSE29226.1"/>
    </source>
</evidence>
<feature type="compositionally biased region" description="Low complexity" evidence="1">
    <location>
        <begin position="266"/>
        <end position="275"/>
    </location>
</feature>
<accession>A0ABZ1I5I2</accession>
<feature type="region of interest" description="Disordered" evidence="1">
    <location>
        <begin position="406"/>
        <end position="537"/>
    </location>
</feature>
<feature type="compositionally biased region" description="Polar residues" evidence="1">
    <location>
        <begin position="463"/>
        <end position="477"/>
    </location>
</feature>
<feature type="region of interest" description="Disordered" evidence="1">
    <location>
        <begin position="174"/>
        <end position="317"/>
    </location>
</feature>